<dbReference type="Pfam" id="PF05494">
    <property type="entry name" value="MlaC"/>
    <property type="match status" value="1"/>
</dbReference>
<gene>
    <name evidence="2" type="ORF">QNM18_17540</name>
</gene>
<keyword evidence="3" id="KW-1185">Reference proteome</keyword>
<organism evidence="2 3">
    <name type="scientific">Pseudoalteromonas obscura</name>
    <dbReference type="NCBI Taxonomy" id="3048491"/>
    <lineage>
        <taxon>Bacteria</taxon>
        <taxon>Pseudomonadati</taxon>
        <taxon>Pseudomonadota</taxon>
        <taxon>Gammaproteobacteria</taxon>
        <taxon>Alteromonadales</taxon>
        <taxon>Pseudoalteromonadaceae</taxon>
        <taxon>Pseudoalteromonas</taxon>
    </lineage>
</organism>
<evidence type="ECO:0000256" key="1">
    <source>
        <dbReference type="SAM" id="SignalP"/>
    </source>
</evidence>
<dbReference type="PANTHER" id="PTHR36573">
    <property type="entry name" value="INTERMEMBRANE PHOSPHOLIPID TRANSPORT SYSTEM BINDING PROTEIN MLAC"/>
    <property type="match status" value="1"/>
</dbReference>
<protein>
    <submittedName>
        <fullName evidence="2">ABC transporter substrate-binding protein</fullName>
    </submittedName>
</protein>
<feature type="chain" id="PRO_5046430551" evidence="1">
    <location>
        <begin position="26"/>
        <end position="212"/>
    </location>
</feature>
<sequence>MTNDWLKALTFIVGLAMSLSISAHSQQSVASYAQLDTLARDLSLQFMDATQQLAALPDVERDQRAKQLVNAQLVPHLDLEFSSLKLLGKHVRGLDRQQTAEFTKLIESQLVNMYAQVLIDYKGADVALKTLQTNQGRKFAEAAVEIEKANSERSQLIFKFKQDPQGQWRVYDVVSRQVSQLSVKRQSLVLKISKIGFEQLNHELRQSQRNEI</sequence>
<keyword evidence="1" id="KW-0732">Signal</keyword>
<evidence type="ECO:0000313" key="2">
    <source>
        <dbReference type="EMBL" id="MDK2596857.1"/>
    </source>
</evidence>
<feature type="signal peptide" evidence="1">
    <location>
        <begin position="1"/>
        <end position="25"/>
    </location>
</feature>
<evidence type="ECO:0000313" key="3">
    <source>
        <dbReference type="Proteomes" id="UP001231915"/>
    </source>
</evidence>
<accession>A0ABT7EP74</accession>
<name>A0ABT7EP74_9GAMM</name>
<reference evidence="2 3" key="1">
    <citation type="submission" date="2023-05" db="EMBL/GenBank/DDBJ databases">
        <title>Pseudoalteromonas ardens sp. nov., Pseudoalteromonas obscura sp. nov., and Pseudoalteromonas umbrosa sp. nov., isolated from the coral Montipora capitata.</title>
        <authorList>
            <person name="Thomas E.M."/>
            <person name="Smith E.M."/>
            <person name="Papke E."/>
            <person name="Shlafstein M.D."/>
            <person name="Oline D.K."/>
            <person name="Videau P."/>
            <person name="Saw J.H."/>
            <person name="Strangman W.K."/>
            <person name="Ushijima B."/>
        </authorList>
    </citation>
    <scope>NUCLEOTIDE SEQUENCE [LARGE SCALE GENOMIC DNA]</scope>
    <source>
        <strain evidence="2 3">P94</strain>
    </source>
</reference>
<proteinExistence type="predicted"/>
<dbReference type="InterPro" id="IPR008869">
    <property type="entry name" value="MlaC/ttg2D"/>
</dbReference>
<comment type="caution">
    <text evidence="2">The sequence shown here is derived from an EMBL/GenBank/DDBJ whole genome shotgun (WGS) entry which is preliminary data.</text>
</comment>
<dbReference type="RefSeq" id="WP_284137980.1">
    <property type="nucleotide sequence ID" value="NZ_JASJUT010000008.1"/>
</dbReference>
<dbReference type="Gene3D" id="3.10.450.50">
    <property type="match status" value="1"/>
</dbReference>
<dbReference type="Gene3D" id="1.10.10.640">
    <property type="entry name" value="phospholipid-binding protein"/>
    <property type="match status" value="1"/>
</dbReference>
<dbReference type="EMBL" id="JASJUT010000008">
    <property type="protein sequence ID" value="MDK2596857.1"/>
    <property type="molecule type" value="Genomic_DNA"/>
</dbReference>
<dbReference type="Proteomes" id="UP001231915">
    <property type="component" value="Unassembled WGS sequence"/>
</dbReference>
<dbReference type="PANTHER" id="PTHR36573:SF1">
    <property type="entry name" value="INTERMEMBRANE PHOSPHOLIPID TRANSPORT SYSTEM BINDING PROTEIN MLAC"/>
    <property type="match status" value="1"/>
</dbReference>